<dbReference type="STRING" id="931890.G8JWB4"/>
<dbReference type="PANTHER" id="PTHR20910">
    <property type="entry name" value="AGAP001623-PA"/>
    <property type="match status" value="1"/>
</dbReference>
<dbReference type="SUPFAM" id="SSF49329">
    <property type="entry name" value="Cu,Zn superoxide dismutase-like"/>
    <property type="match status" value="1"/>
</dbReference>
<dbReference type="OrthoDB" id="159229at2759"/>
<dbReference type="AlphaFoldDB" id="G8JWB4"/>
<dbReference type="EMBL" id="CP002503">
    <property type="protein sequence ID" value="AET41129.1"/>
    <property type="molecule type" value="Genomic_DNA"/>
</dbReference>
<feature type="compositionally biased region" description="Low complexity" evidence="2">
    <location>
        <begin position="397"/>
        <end position="407"/>
    </location>
</feature>
<evidence type="ECO:0000256" key="3">
    <source>
        <dbReference type="SAM" id="Phobius"/>
    </source>
</evidence>
<keyword evidence="5" id="KW-1185">Reference proteome</keyword>
<feature type="region of interest" description="Disordered" evidence="2">
    <location>
        <begin position="365"/>
        <end position="407"/>
    </location>
</feature>
<feature type="region of interest" description="Disordered" evidence="2">
    <location>
        <begin position="192"/>
        <end position="345"/>
    </location>
</feature>
<protein>
    <recommendedName>
        <fullName evidence="6">Superoxide dismutase copper/zinc binding domain-containing protein</fullName>
    </recommendedName>
</protein>
<name>G8JWB4_ERECY</name>
<evidence type="ECO:0000256" key="1">
    <source>
        <dbReference type="ARBA" id="ARBA00023157"/>
    </source>
</evidence>
<feature type="transmembrane region" description="Helical" evidence="3">
    <location>
        <begin position="419"/>
        <end position="440"/>
    </location>
</feature>
<dbReference type="HOGENOM" id="CLU_035504_0_0_1"/>
<dbReference type="PRINTS" id="PR01217">
    <property type="entry name" value="PRICHEXTENSN"/>
</dbReference>
<organism evidence="4 5">
    <name type="scientific">Eremothecium cymbalariae (strain CBS 270.75 / DBVPG 7215 / KCTC 17166 / NRRL Y-17582)</name>
    <name type="common">Yeast</name>
    <dbReference type="NCBI Taxonomy" id="931890"/>
    <lineage>
        <taxon>Eukaryota</taxon>
        <taxon>Fungi</taxon>
        <taxon>Dikarya</taxon>
        <taxon>Ascomycota</taxon>
        <taxon>Saccharomycotina</taxon>
        <taxon>Saccharomycetes</taxon>
        <taxon>Saccharomycetales</taxon>
        <taxon>Saccharomycetaceae</taxon>
        <taxon>Eremothecium</taxon>
    </lineage>
</organism>
<evidence type="ECO:0008006" key="6">
    <source>
        <dbReference type="Google" id="ProtNLM"/>
    </source>
</evidence>
<evidence type="ECO:0000313" key="5">
    <source>
        <dbReference type="Proteomes" id="UP000006790"/>
    </source>
</evidence>
<dbReference type="InParanoid" id="G8JWB4"/>
<feature type="compositionally biased region" description="Basic and acidic residues" evidence="2">
    <location>
        <begin position="218"/>
        <end position="316"/>
    </location>
</feature>
<dbReference type="RefSeq" id="XP_003647946.1">
    <property type="nucleotide sequence ID" value="XM_003647898.1"/>
</dbReference>
<dbReference type="Proteomes" id="UP000006790">
    <property type="component" value="Chromosome 7"/>
</dbReference>
<gene>
    <name evidence="4" type="ordered locus">Ecym_7291</name>
</gene>
<dbReference type="PANTHER" id="PTHR20910:SF1">
    <property type="entry name" value="SUPEROXIDE DISMUTASE COPPER_ZINC BINDING DOMAIN-CONTAINING PROTEIN"/>
    <property type="match status" value="1"/>
</dbReference>
<dbReference type="GeneID" id="11472536"/>
<dbReference type="KEGG" id="erc:Ecym_7291"/>
<feature type="compositionally biased region" description="Pro residues" evidence="2">
    <location>
        <begin position="331"/>
        <end position="345"/>
    </location>
</feature>
<keyword evidence="3" id="KW-0472">Membrane</keyword>
<keyword evidence="1" id="KW-1015">Disulfide bond</keyword>
<keyword evidence="3" id="KW-0812">Transmembrane</keyword>
<dbReference type="Gene3D" id="2.60.40.200">
    <property type="entry name" value="Superoxide dismutase, copper/zinc binding domain"/>
    <property type="match status" value="1"/>
</dbReference>
<reference evidence="5" key="1">
    <citation type="journal article" date="2012" name="G3 (Bethesda)">
        <title>Pichia sorbitophila, an interspecies yeast hybrid reveals early steps of genome resolution following polyploidization.</title>
        <authorList>
            <person name="Leh Louis V."/>
            <person name="Despons L."/>
            <person name="Friedrich A."/>
            <person name="Martin T."/>
            <person name="Durrens P."/>
            <person name="Casaregola S."/>
            <person name="Neuveglise C."/>
            <person name="Fairhead C."/>
            <person name="Marck C."/>
            <person name="Cruz J.A."/>
            <person name="Straub M.L."/>
            <person name="Kugler V."/>
            <person name="Sacerdot C."/>
            <person name="Uzunov Z."/>
            <person name="Thierry A."/>
            <person name="Weiss S."/>
            <person name="Bleykasten C."/>
            <person name="De Montigny J."/>
            <person name="Jacques N."/>
            <person name="Jung P."/>
            <person name="Lemaire M."/>
            <person name="Mallet S."/>
            <person name="Morel G."/>
            <person name="Richard G.F."/>
            <person name="Sarkar A."/>
            <person name="Savel G."/>
            <person name="Schacherer J."/>
            <person name="Seret M.L."/>
            <person name="Talla E."/>
            <person name="Samson G."/>
            <person name="Jubin C."/>
            <person name="Poulain J."/>
            <person name="Vacherie B."/>
            <person name="Barbe V."/>
            <person name="Pelletier E."/>
            <person name="Sherman D.J."/>
            <person name="Westhof E."/>
            <person name="Weissenbach J."/>
            <person name="Baret P.V."/>
            <person name="Wincker P."/>
            <person name="Gaillardin C."/>
            <person name="Dujon B."/>
            <person name="Souciet J.L."/>
        </authorList>
    </citation>
    <scope>NUCLEOTIDE SEQUENCE [LARGE SCALE GENOMIC DNA]</scope>
    <source>
        <strain evidence="5">CBS 270.75 / DBVPG 7215 / KCTC 17166 / NRRL Y-17582</strain>
    </source>
</reference>
<dbReference type="GO" id="GO:0046872">
    <property type="term" value="F:metal ion binding"/>
    <property type="evidence" value="ECO:0007669"/>
    <property type="project" value="InterPro"/>
</dbReference>
<keyword evidence="3" id="KW-1133">Transmembrane helix</keyword>
<accession>G8JWB4</accession>
<dbReference type="eggNOG" id="KOG1216">
    <property type="taxonomic scope" value="Eukaryota"/>
</dbReference>
<dbReference type="OMA" id="DNPKDAC"/>
<feature type="compositionally biased region" description="Low complexity" evidence="2">
    <location>
        <begin position="317"/>
        <end position="330"/>
    </location>
</feature>
<dbReference type="InterPro" id="IPR036423">
    <property type="entry name" value="SOD-like_Cu/Zn_dom_sf"/>
</dbReference>
<proteinExistence type="predicted"/>
<evidence type="ECO:0000313" key="4">
    <source>
        <dbReference type="EMBL" id="AET41129.1"/>
    </source>
</evidence>
<dbReference type="GO" id="GO:0006801">
    <property type="term" value="P:superoxide metabolic process"/>
    <property type="evidence" value="ECO:0007669"/>
    <property type="project" value="InterPro"/>
</dbReference>
<sequence>MKTANVLTAFAASTAFSTNPVNAFIANGAGAPMVDDNPKDACFVAEFPQGGSDKIAGYITFTSYEGIAKVSVELASIINPEDGFSYHIHEKALESADDCVCYATGEELNPFNGISSCADVQDKSLCKVGDLSGKYGFINSNLYQAKYLDPYLGLYGASPSFIGDRSIAIHKSDGSRVACADIVPCSEKKTGATECTLPPVEESPVETPCPEATPEPVEPPKEPELIPEKPPVKEPEQEQEPEKPKEKPKDEKTPEPPAPEEKPSAPEEKPSAPEEKPPAPEEKPPAPEEKPPAPEEKPPAPEEKPAKEKPTKEKAPEVPVAIPTPEAAAPAPAPSAAPAPSPVAPAPAPVIPAREAVVSEAPVTSAVEDAKVEPTAKSISTGSALPGKHNSGVYHNSSSSASATASSKKTLAVSQSVNGGAYITNGITFGGIIMFILSLLA</sequence>
<dbReference type="InterPro" id="IPR053257">
    <property type="entry name" value="Cu-only_SOD"/>
</dbReference>
<evidence type="ECO:0000256" key="2">
    <source>
        <dbReference type="SAM" id="MobiDB-lite"/>
    </source>
</evidence>